<dbReference type="EMBL" id="LBWB01000006">
    <property type="protein sequence ID" value="KKR01189.1"/>
    <property type="molecule type" value="Genomic_DNA"/>
</dbReference>
<dbReference type="InterPro" id="IPR000711">
    <property type="entry name" value="ATPase_OSCP/dsu"/>
</dbReference>
<accession>A0A0G0MAZ3</accession>
<comment type="caution">
    <text evidence="7">The sequence shown here is derived from an EMBL/GenBank/DDBJ whole genome shotgun (WGS) entry which is preliminary data.</text>
</comment>
<keyword evidence="5" id="KW-0472">Membrane</keyword>
<evidence type="ECO:0000256" key="6">
    <source>
        <dbReference type="ARBA" id="ARBA00023310"/>
    </source>
</evidence>
<evidence type="ECO:0000313" key="8">
    <source>
        <dbReference type="Proteomes" id="UP000033881"/>
    </source>
</evidence>
<dbReference type="STRING" id="1618574.UT24_C0006G0037"/>
<dbReference type="Pfam" id="PF00213">
    <property type="entry name" value="OSCP"/>
    <property type="match status" value="1"/>
</dbReference>
<evidence type="ECO:0000313" key="7">
    <source>
        <dbReference type="EMBL" id="KKR01189.1"/>
    </source>
</evidence>
<keyword evidence="2" id="KW-0813">Transport</keyword>
<sequence length="159" mass="18611">MYDQILNKLRTLEDKEKLLLEIEILLSGLYEEKGLGFNSLLQNRIRGWVSSYLTEELSKPDVDKEAFLRGLEKELKNLKDVYLTLAYEPTQDQIDTIASFIRQSTGGKIILNLSYDPQLIGGVEIIYEGVFRDFSFKRIFEKEFEEDREEILKKLAQHE</sequence>
<keyword evidence="6" id="KW-0066">ATP synthesis</keyword>
<reference evidence="7 8" key="1">
    <citation type="journal article" date="2015" name="Nature">
        <title>rRNA introns, odd ribosomes, and small enigmatic genomes across a large radiation of phyla.</title>
        <authorList>
            <person name="Brown C.T."/>
            <person name="Hug L.A."/>
            <person name="Thomas B.C."/>
            <person name="Sharon I."/>
            <person name="Castelle C.J."/>
            <person name="Singh A."/>
            <person name="Wilkins M.J."/>
            <person name="Williams K.H."/>
            <person name="Banfield J.F."/>
        </authorList>
    </citation>
    <scope>NUCLEOTIDE SEQUENCE [LARGE SCALE GENOMIC DNA]</scope>
</reference>
<dbReference type="AlphaFoldDB" id="A0A0G0MAZ3"/>
<name>A0A0G0MAZ3_9BACT</name>
<evidence type="ECO:0000256" key="4">
    <source>
        <dbReference type="ARBA" id="ARBA00023065"/>
    </source>
</evidence>
<evidence type="ECO:0000256" key="5">
    <source>
        <dbReference type="ARBA" id="ARBA00023136"/>
    </source>
</evidence>
<evidence type="ECO:0000256" key="2">
    <source>
        <dbReference type="ARBA" id="ARBA00022448"/>
    </source>
</evidence>
<evidence type="ECO:0000256" key="1">
    <source>
        <dbReference type="ARBA" id="ARBA00004370"/>
    </source>
</evidence>
<organism evidence="7 8">
    <name type="scientific">Candidatus Woesebacteria bacterium GW2011_GWB1_39_12</name>
    <dbReference type="NCBI Taxonomy" id="1618574"/>
    <lineage>
        <taxon>Bacteria</taxon>
        <taxon>Candidatus Woeseibacteriota</taxon>
    </lineage>
</organism>
<proteinExistence type="predicted"/>
<evidence type="ECO:0000256" key="3">
    <source>
        <dbReference type="ARBA" id="ARBA00022781"/>
    </source>
</evidence>
<dbReference type="Proteomes" id="UP000033881">
    <property type="component" value="Unassembled WGS sequence"/>
</dbReference>
<dbReference type="GO" id="GO:0046933">
    <property type="term" value="F:proton-transporting ATP synthase activity, rotational mechanism"/>
    <property type="evidence" value="ECO:0007669"/>
    <property type="project" value="InterPro"/>
</dbReference>
<comment type="subcellular location">
    <subcellularLocation>
        <location evidence="1">Membrane</location>
    </subcellularLocation>
</comment>
<protein>
    <submittedName>
        <fullName evidence="7">Uncharacterized protein</fullName>
    </submittedName>
</protein>
<keyword evidence="3" id="KW-0375">Hydrogen ion transport</keyword>
<gene>
    <name evidence="7" type="ORF">UT24_C0006G0037</name>
</gene>
<dbReference type="GO" id="GO:0016020">
    <property type="term" value="C:membrane"/>
    <property type="evidence" value="ECO:0007669"/>
    <property type="project" value="UniProtKB-SubCell"/>
</dbReference>
<keyword evidence="4" id="KW-0406">Ion transport</keyword>